<dbReference type="GO" id="GO:0044550">
    <property type="term" value="P:secondary metabolite biosynthetic process"/>
    <property type="evidence" value="ECO:0007669"/>
    <property type="project" value="TreeGrafter"/>
</dbReference>
<feature type="domain" description="Beta-ketoacyl-[acyl-carrier-protein] synthase III N-terminal" evidence="15">
    <location>
        <begin position="107"/>
        <end position="187"/>
    </location>
</feature>
<dbReference type="InterPro" id="IPR013751">
    <property type="entry name" value="ACP_syn_III_N"/>
</dbReference>
<protein>
    <recommendedName>
        <fullName evidence="3 13">Beta-ketoacyl-[acyl-carrier-protein] synthase III</fullName>
        <shortName evidence="13">Beta-ketoacyl-ACP synthase III</shortName>
        <shortName evidence="13">KAS III</shortName>
        <ecNumber evidence="3 13">2.3.1.180</ecNumber>
    </recommendedName>
    <alternativeName>
        <fullName evidence="13">3-oxoacyl-[acyl-carrier-protein] synthase 3</fullName>
    </alternativeName>
    <alternativeName>
        <fullName evidence="13">3-oxoacyl-[acyl-carrier-protein] synthase III</fullName>
    </alternativeName>
</protein>
<proteinExistence type="inferred from homology"/>
<evidence type="ECO:0000313" key="19">
    <source>
        <dbReference type="Proteomes" id="UP000295506"/>
    </source>
</evidence>
<evidence type="ECO:0000256" key="5">
    <source>
        <dbReference type="ARBA" id="ARBA00022516"/>
    </source>
</evidence>
<feature type="active site" evidence="13">
    <location>
        <position position="113"/>
    </location>
</feature>
<keyword evidence="7 13" id="KW-0276">Fatty acid metabolism</keyword>
<dbReference type="CDD" id="cd00830">
    <property type="entry name" value="KAS_III"/>
    <property type="match status" value="1"/>
</dbReference>
<dbReference type="HAMAP" id="MF_01815">
    <property type="entry name" value="FabH"/>
    <property type="match status" value="1"/>
</dbReference>
<evidence type="ECO:0000256" key="3">
    <source>
        <dbReference type="ARBA" id="ARBA00012333"/>
    </source>
</evidence>
<dbReference type="EMBL" id="CP014206">
    <property type="protein sequence ID" value="AMK10656.1"/>
    <property type="molecule type" value="Genomic_DNA"/>
</dbReference>
<evidence type="ECO:0000256" key="10">
    <source>
        <dbReference type="ARBA" id="ARBA00023268"/>
    </source>
</evidence>
<evidence type="ECO:0000256" key="6">
    <source>
        <dbReference type="ARBA" id="ARBA00022679"/>
    </source>
</evidence>
<evidence type="ECO:0000256" key="7">
    <source>
        <dbReference type="ARBA" id="ARBA00022832"/>
    </source>
</evidence>
<evidence type="ECO:0000256" key="4">
    <source>
        <dbReference type="ARBA" id="ARBA00022490"/>
    </source>
</evidence>
<dbReference type="GO" id="GO:0006633">
    <property type="term" value="P:fatty acid biosynthetic process"/>
    <property type="evidence" value="ECO:0007669"/>
    <property type="project" value="UniProtKB-UniRule"/>
</dbReference>
<dbReference type="KEGG" id="dej:AWY79_05785"/>
<feature type="domain" description="Beta-ketoacyl-[acyl-carrier-protein] synthase III C-terminal" evidence="14">
    <location>
        <begin position="239"/>
        <end position="327"/>
    </location>
</feature>
<evidence type="ECO:0000313" key="18">
    <source>
        <dbReference type="Proteomes" id="UP000055611"/>
    </source>
</evidence>
<dbReference type="Pfam" id="PF08541">
    <property type="entry name" value="ACP_syn_III_C"/>
    <property type="match status" value="1"/>
</dbReference>
<evidence type="ECO:0000256" key="9">
    <source>
        <dbReference type="ARBA" id="ARBA00023160"/>
    </source>
</evidence>
<dbReference type="EC" id="2.3.1.180" evidence="3 13"/>
<evidence type="ECO:0000256" key="12">
    <source>
        <dbReference type="ARBA" id="ARBA00051096"/>
    </source>
</evidence>
<evidence type="ECO:0000256" key="8">
    <source>
        <dbReference type="ARBA" id="ARBA00023098"/>
    </source>
</evidence>
<comment type="subunit">
    <text evidence="13">Homodimer.</text>
</comment>
<evidence type="ECO:0000313" key="16">
    <source>
        <dbReference type="EMBL" id="AMK10656.1"/>
    </source>
</evidence>
<keyword evidence="11 13" id="KW-0012">Acyltransferase</keyword>
<dbReference type="Proteomes" id="UP000295506">
    <property type="component" value="Unassembled WGS sequence"/>
</dbReference>
<comment type="function">
    <text evidence="13">Catalyzes the condensation reaction of fatty acid synthesis by the addition to an acyl acceptor of two carbons from malonyl-ACP. Catalyzes the first condensation reaction which initiates fatty acid synthesis and may therefore play a role in governing the total rate of fatty acid production. Possesses both acetoacetyl-ACP synthase and acetyl transacylase activities. Its substrate specificity determines the biosynthesis of branched-chain and/or straight-chain of fatty acids.</text>
</comment>
<keyword evidence="5 13" id="KW-0444">Lipid biosynthesis</keyword>
<dbReference type="GO" id="GO:0004315">
    <property type="term" value="F:3-oxoacyl-[acyl-carrier-protein] synthase activity"/>
    <property type="evidence" value="ECO:0007669"/>
    <property type="project" value="InterPro"/>
</dbReference>
<dbReference type="InterPro" id="IPR016039">
    <property type="entry name" value="Thiolase-like"/>
</dbReference>
<name>A0A126QLI4_9BACT</name>
<dbReference type="InterPro" id="IPR004655">
    <property type="entry name" value="FabH"/>
</dbReference>
<comment type="domain">
    <text evidence="13">The last Arg residue of the ACP-binding site is essential for the weak association between ACP/AcpP and FabH.</text>
</comment>
<reference evidence="17 19" key="2">
    <citation type="submission" date="2019-03" db="EMBL/GenBank/DDBJ databases">
        <title>Genomic Encyclopedia of Type Strains, Phase IV (KMG-IV): sequencing the most valuable type-strain genomes for metagenomic binning, comparative biology and taxonomic classification.</title>
        <authorList>
            <person name="Goeker M."/>
        </authorList>
    </citation>
    <scope>NUCLEOTIDE SEQUENCE [LARGE SCALE GENOMIC DNA]</scope>
    <source>
        <strain evidence="17 19">DSM 101483</strain>
    </source>
</reference>
<comment type="similarity">
    <text evidence="2 13">Belongs to the thiolase-like superfamily. FabH family.</text>
</comment>
<dbReference type="PANTHER" id="PTHR34069:SF2">
    <property type="entry name" value="BETA-KETOACYL-[ACYL-CARRIER-PROTEIN] SYNTHASE III"/>
    <property type="match status" value="1"/>
</dbReference>
<feature type="region of interest" description="ACP-binding" evidence="13">
    <location>
        <begin position="256"/>
        <end position="260"/>
    </location>
</feature>
<keyword evidence="6 13" id="KW-0808">Transferase</keyword>
<organism evidence="17 19">
    <name type="scientific">Pseudodesulfovibrio indicus</name>
    <dbReference type="NCBI Taxonomy" id="1716143"/>
    <lineage>
        <taxon>Bacteria</taxon>
        <taxon>Pseudomonadati</taxon>
        <taxon>Thermodesulfobacteriota</taxon>
        <taxon>Desulfovibrionia</taxon>
        <taxon>Desulfovibrionales</taxon>
        <taxon>Desulfovibrionaceae</taxon>
    </lineage>
</organism>
<dbReference type="GO" id="GO:0005737">
    <property type="term" value="C:cytoplasm"/>
    <property type="evidence" value="ECO:0007669"/>
    <property type="project" value="UniProtKB-SubCell"/>
</dbReference>
<dbReference type="InterPro" id="IPR013747">
    <property type="entry name" value="ACP_syn_III_C"/>
</dbReference>
<evidence type="ECO:0000259" key="14">
    <source>
        <dbReference type="Pfam" id="PF08541"/>
    </source>
</evidence>
<evidence type="ECO:0000256" key="13">
    <source>
        <dbReference type="HAMAP-Rule" id="MF_01815"/>
    </source>
</evidence>
<evidence type="ECO:0000313" key="17">
    <source>
        <dbReference type="EMBL" id="TDT91630.1"/>
    </source>
</evidence>
<feature type="active site" evidence="13">
    <location>
        <position position="255"/>
    </location>
</feature>
<dbReference type="SUPFAM" id="SSF53901">
    <property type="entry name" value="Thiolase-like"/>
    <property type="match status" value="1"/>
</dbReference>
<comment type="subcellular location">
    <subcellularLocation>
        <location evidence="13">Cytoplasm</location>
    </subcellularLocation>
</comment>
<keyword evidence="9 13" id="KW-0275">Fatty acid biosynthesis</keyword>
<comment type="catalytic activity">
    <reaction evidence="12">
        <text>malonyl-[ACP] + acetyl-CoA + H(+) = 3-oxobutanoyl-[ACP] + CO2 + CoA</text>
        <dbReference type="Rhea" id="RHEA:12080"/>
        <dbReference type="Rhea" id="RHEA-COMP:9623"/>
        <dbReference type="Rhea" id="RHEA-COMP:9625"/>
        <dbReference type="ChEBI" id="CHEBI:15378"/>
        <dbReference type="ChEBI" id="CHEBI:16526"/>
        <dbReference type="ChEBI" id="CHEBI:57287"/>
        <dbReference type="ChEBI" id="CHEBI:57288"/>
        <dbReference type="ChEBI" id="CHEBI:78449"/>
        <dbReference type="ChEBI" id="CHEBI:78450"/>
        <dbReference type="EC" id="2.3.1.180"/>
    </reaction>
    <physiologicalReaction direction="left-to-right" evidence="12">
        <dbReference type="Rhea" id="RHEA:12081"/>
    </physiologicalReaction>
</comment>
<evidence type="ECO:0000259" key="15">
    <source>
        <dbReference type="Pfam" id="PF08545"/>
    </source>
</evidence>
<comment type="pathway">
    <text evidence="1 13">Lipid metabolism; fatty acid biosynthesis.</text>
</comment>
<dbReference type="PANTHER" id="PTHR34069">
    <property type="entry name" value="3-OXOACYL-[ACYL-CARRIER-PROTEIN] SYNTHASE 3"/>
    <property type="match status" value="1"/>
</dbReference>
<dbReference type="OrthoDB" id="9815506at2"/>
<evidence type="ECO:0000256" key="1">
    <source>
        <dbReference type="ARBA" id="ARBA00005194"/>
    </source>
</evidence>
<dbReference type="EMBL" id="SOBK01000001">
    <property type="protein sequence ID" value="TDT91630.1"/>
    <property type="molecule type" value="Genomic_DNA"/>
</dbReference>
<keyword evidence="18" id="KW-1185">Reference proteome</keyword>
<evidence type="ECO:0000256" key="11">
    <source>
        <dbReference type="ARBA" id="ARBA00023315"/>
    </source>
</evidence>
<dbReference type="Gene3D" id="3.40.47.10">
    <property type="match status" value="1"/>
</dbReference>
<gene>
    <name evidence="13" type="primary">fabH</name>
    <name evidence="16" type="ORF">AWY79_05785</name>
    <name evidence="17" type="ORF">EDC59_10127</name>
</gene>
<dbReference type="AlphaFoldDB" id="A0A126QLI4"/>
<accession>A0A126QLI4</accession>
<keyword evidence="8 13" id="KW-0443">Lipid metabolism</keyword>
<sequence length="328" mass="35395">MTNFILRGFGLYAPEKVMTNADLEKIVDTNDEWITTRTGIKQRHIAAEGEATSDMALNSSRQALAQAGIDPSELTHIVCATFTPDSVIPSAACRLQEKLGISGQMCLDVQAACSGFLYALQTGRGYLCLEPDSKVLVVASEIVTRRMNWEDRATCVLFGDASGAVVLTGGEPDDGPRVLDIMLAADGALGDLLTVNGGGSAYSYKLGEPVGPEYFVEFQGREVFKHAVRNMTEICEAILKRNGLDKSDVDVLLPHQANYRIIDAVGRRFEIPEERIFVNIDKYGNTSAASVPVALAEAVHSGFIKKGDLVIVPTFGGGFTWGAALIRF</sequence>
<dbReference type="FunFam" id="3.40.47.10:FF:000004">
    <property type="entry name" value="3-oxoacyl-[acyl-carrier-protein] synthase 3"/>
    <property type="match status" value="1"/>
</dbReference>
<dbReference type="Proteomes" id="UP000055611">
    <property type="component" value="Chromosome"/>
</dbReference>
<keyword evidence="10 13" id="KW-0511">Multifunctional enzyme</keyword>
<reference evidence="16 18" key="1">
    <citation type="journal article" date="2016" name="Front. Microbiol.">
        <title>Genome Sequence of the Piezophilic, Mesophilic Sulfate-Reducing Bacterium Desulfovibrio indicus J2T.</title>
        <authorList>
            <person name="Cao J."/>
            <person name="Maignien L."/>
            <person name="Shao Z."/>
            <person name="Alain K."/>
            <person name="Jebbar M."/>
        </authorList>
    </citation>
    <scope>NUCLEOTIDE SEQUENCE [LARGE SCALE GENOMIC DNA]</scope>
    <source>
        <strain evidence="16 18">J2</strain>
    </source>
</reference>
<feature type="active site" evidence="13">
    <location>
        <position position="285"/>
    </location>
</feature>
<dbReference type="NCBIfam" id="NF006829">
    <property type="entry name" value="PRK09352.1"/>
    <property type="match status" value="1"/>
</dbReference>
<dbReference type="Pfam" id="PF08545">
    <property type="entry name" value="ACP_syn_III"/>
    <property type="match status" value="1"/>
</dbReference>
<dbReference type="GO" id="GO:0033818">
    <property type="term" value="F:beta-ketoacyl-acyl-carrier-protein synthase III activity"/>
    <property type="evidence" value="ECO:0007669"/>
    <property type="project" value="UniProtKB-UniRule"/>
</dbReference>
<evidence type="ECO:0000256" key="2">
    <source>
        <dbReference type="ARBA" id="ARBA00008642"/>
    </source>
</evidence>
<keyword evidence="4 13" id="KW-0963">Cytoplasm</keyword>
<dbReference type="NCBIfam" id="TIGR00747">
    <property type="entry name" value="fabH"/>
    <property type="match status" value="1"/>
</dbReference>
<dbReference type="RefSeq" id="WP_066801486.1">
    <property type="nucleotide sequence ID" value="NZ_CP014206.1"/>
</dbReference>